<dbReference type="InterPro" id="IPR036443">
    <property type="entry name" value="Znf_RanBP2_sf"/>
</dbReference>
<gene>
    <name evidence="10" type="ORF">STAS_34833</name>
</gene>
<name>A0A5A7RIM0_STRAF</name>
<dbReference type="InterPro" id="IPR034870">
    <property type="entry name" value="TET_fam"/>
</dbReference>
<evidence type="ECO:0000256" key="1">
    <source>
        <dbReference type="ARBA" id="ARBA00004123"/>
    </source>
</evidence>
<keyword evidence="3 7" id="KW-0863">Zinc-finger</keyword>
<evidence type="ECO:0000256" key="2">
    <source>
        <dbReference type="ARBA" id="ARBA00022723"/>
    </source>
</evidence>
<evidence type="ECO:0000256" key="8">
    <source>
        <dbReference type="SAM" id="MobiDB-lite"/>
    </source>
</evidence>
<evidence type="ECO:0000256" key="5">
    <source>
        <dbReference type="ARBA" id="ARBA00022884"/>
    </source>
</evidence>
<feature type="compositionally biased region" description="Basic and acidic residues" evidence="8">
    <location>
        <begin position="78"/>
        <end position="88"/>
    </location>
</feature>
<feature type="non-terminal residue" evidence="10">
    <location>
        <position position="302"/>
    </location>
</feature>
<feature type="domain" description="RanBP2-type" evidence="9">
    <location>
        <begin position="137"/>
        <end position="168"/>
    </location>
</feature>
<reference evidence="11" key="1">
    <citation type="journal article" date="2019" name="Curr. Biol.">
        <title>Genome Sequence of Striga asiatica Provides Insight into the Evolution of Plant Parasitism.</title>
        <authorList>
            <person name="Yoshida S."/>
            <person name="Kim S."/>
            <person name="Wafula E.K."/>
            <person name="Tanskanen J."/>
            <person name="Kim Y.M."/>
            <person name="Honaas L."/>
            <person name="Yang Z."/>
            <person name="Spallek T."/>
            <person name="Conn C.E."/>
            <person name="Ichihashi Y."/>
            <person name="Cheong K."/>
            <person name="Cui S."/>
            <person name="Der J.P."/>
            <person name="Gundlach H."/>
            <person name="Jiao Y."/>
            <person name="Hori C."/>
            <person name="Ishida J.K."/>
            <person name="Kasahara H."/>
            <person name="Kiba T."/>
            <person name="Kim M.S."/>
            <person name="Koo N."/>
            <person name="Laohavisit A."/>
            <person name="Lee Y.H."/>
            <person name="Lumba S."/>
            <person name="McCourt P."/>
            <person name="Mortimer J.C."/>
            <person name="Mutuku J.M."/>
            <person name="Nomura T."/>
            <person name="Sasaki-Sekimoto Y."/>
            <person name="Seto Y."/>
            <person name="Wang Y."/>
            <person name="Wakatake T."/>
            <person name="Sakakibara H."/>
            <person name="Demura T."/>
            <person name="Yamaguchi S."/>
            <person name="Yoneyama K."/>
            <person name="Manabe R.I."/>
            <person name="Nelson D.C."/>
            <person name="Schulman A.H."/>
            <person name="Timko M.P."/>
            <person name="dePamphilis C.W."/>
            <person name="Choi D."/>
            <person name="Shirasu K."/>
        </authorList>
    </citation>
    <scope>NUCLEOTIDE SEQUENCE [LARGE SCALE GENOMIC DNA]</scope>
    <source>
        <strain evidence="11">cv. UVA1</strain>
    </source>
</reference>
<keyword evidence="11" id="KW-1185">Reference proteome</keyword>
<accession>A0A5A7RIM0</accession>
<feature type="region of interest" description="Disordered" evidence="8">
    <location>
        <begin position="173"/>
        <end position="302"/>
    </location>
</feature>
<dbReference type="AlphaFoldDB" id="A0A5A7RIM0"/>
<evidence type="ECO:0000256" key="7">
    <source>
        <dbReference type="PROSITE-ProRule" id="PRU00322"/>
    </source>
</evidence>
<dbReference type="EMBL" id="BKCP01012959">
    <property type="protein sequence ID" value="GER57055.1"/>
    <property type="molecule type" value="Genomic_DNA"/>
</dbReference>
<dbReference type="FunFam" id="4.10.1060.10:FF:000017">
    <property type="entry name" value="FUS RNA-binding protein"/>
    <property type="match status" value="1"/>
</dbReference>
<keyword evidence="5" id="KW-0694">RNA-binding</keyword>
<comment type="subcellular location">
    <subcellularLocation>
        <location evidence="1">Nucleus</location>
    </subcellularLocation>
</comment>
<feature type="compositionally biased region" description="Basic and acidic residues" evidence="8">
    <location>
        <begin position="264"/>
        <end position="302"/>
    </location>
</feature>
<dbReference type="Proteomes" id="UP000325081">
    <property type="component" value="Unassembled WGS sequence"/>
</dbReference>
<feature type="compositionally biased region" description="Basic and acidic residues" evidence="8">
    <location>
        <begin position="23"/>
        <end position="32"/>
    </location>
</feature>
<dbReference type="GO" id="GO:0006355">
    <property type="term" value="P:regulation of DNA-templated transcription"/>
    <property type="evidence" value="ECO:0007669"/>
    <property type="project" value="InterPro"/>
</dbReference>
<evidence type="ECO:0000313" key="10">
    <source>
        <dbReference type="EMBL" id="GER57055.1"/>
    </source>
</evidence>
<organism evidence="10 11">
    <name type="scientific">Striga asiatica</name>
    <name type="common">Asiatic witchweed</name>
    <name type="synonym">Buchnera asiatica</name>
    <dbReference type="NCBI Taxonomy" id="4170"/>
    <lineage>
        <taxon>Eukaryota</taxon>
        <taxon>Viridiplantae</taxon>
        <taxon>Streptophyta</taxon>
        <taxon>Embryophyta</taxon>
        <taxon>Tracheophyta</taxon>
        <taxon>Spermatophyta</taxon>
        <taxon>Magnoliopsida</taxon>
        <taxon>eudicotyledons</taxon>
        <taxon>Gunneridae</taxon>
        <taxon>Pentapetalae</taxon>
        <taxon>asterids</taxon>
        <taxon>lamiids</taxon>
        <taxon>Lamiales</taxon>
        <taxon>Orobanchaceae</taxon>
        <taxon>Buchnereae</taxon>
        <taxon>Striga</taxon>
    </lineage>
</organism>
<evidence type="ECO:0000259" key="9">
    <source>
        <dbReference type="PROSITE" id="PS50199"/>
    </source>
</evidence>
<evidence type="ECO:0000256" key="3">
    <source>
        <dbReference type="ARBA" id="ARBA00022771"/>
    </source>
</evidence>
<dbReference type="PROSITE" id="PS01358">
    <property type="entry name" value="ZF_RANBP2_1"/>
    <property type="match status" value="1"/>
</dbReference>
<evidence type="ECO:0000256" key="4">
    <source>
        <dbReference type="ARBA" id="ARBA00022833"/>
    </source>
</evidence>
<feature type="compositionally biased region" description="Basic and acidic residues" evidence="8">
    <location>
        <begin position="95"/>
        <end position="104"/>
    </location>
</feature>
<dbReference type="GO" id="GO:0005634">
    <property type="term" value="C:nucleus"/>
    <property type="evidence" value="ECO:0007669"/>
    <property type="project" value="UniProtKB-SubCell"/>
</dbReference>
<feature type="region of interest" description="Disordered" evidence="8">
    <location>
        <begin position="1"/>
        <end position="137"/>
    </location>
</feature>
<dbReference type="InterPro" id="IPR001876">
    <property type="entry name" value="Znf_RanBP2"/>
</dbReference>
<proteinExistence type="predicted"/>
<keyword evidence="2" id="KW-0479">Metal-binding</keyword>
<dbReference type="PANTHER" id="PTHR23238">
    <property type="entry name" value="RNA BINDING PROTEIN"/>
    <property type="match status" value="1"/>
</dbReference>
<feature type="compositionally biased region" description="Basic and acidic residues" evidence="8">
    <location>
        <begin position="1"/>
        <end position="10"/>
    </location>
</feature>
<protein>
    <submittedName>
        <fullName evidence="10">Zinc finger Ran-binding domain-containing protein</fullName>
    </submittedName>
</protein>
<dbReference type="OrthoDB" id="1878647at2759"/>
<dbReference type="SUPFAM" id="SSF90209">
    <property type="entry name" value="Ran binding protein zinc finger-like"/>
    <property type="match status" value="1"/>
</dbReference>
<dbReference type="SMART" id="SM00547">
    <property type="entry name" value="ZnF_RBZ"/>
    <property type="match status" value="1"/>
</dbReference>
<comment type="caution">
    <text evidence="10">The sequence shown here is derived from an EMBL/GenBank/DDBJ whole genome shotgun (WGS) entry which is preliminary data.</text>
</comment>
<sequence length="302" mass="35054">MGSQEKDKTTPHHLSSLVVRTSTDYRTDELHRAPAPPYSRSRPYRRTHSRSISPVRHNRRFSNPSDRRGPPFSRGPVNKREPRGRYRDYSPSPPYERHVKDDFGRFGSASAREPQPLRSQGPSHKISNRNNPNVRPREGDWICADPTCENLNFARRDSCNSCGRPRFTAYSSPPGRGPFDHSTSRVRGWGPPSRNEVSRYNGSPPMARDWEQRGGKERREWSPWESEASRVDHCKERREWSPWESDTSRVVKARSRSPVRGWPRTKEYRQSDVYPSEERVVVRGRGSGRDVKDDDDSRFVSQ</sequence>
<evidence type="ECO:0000313" key="11">
    <source>
        <dbReference type="Proteomes" id="UP000325081"/>
    </source>
</evidence>
<feature type="compositionally biased region" description="Basic and acidic residues" evidence="8">
    <location>
        <begin position="208"/>
        <end position="249"/>
    </location>
</feature>
<keyword evidence="6" id="KW-0539">Nucleus</keyword>
<dbReference type="PROSITE" id="PS50199">
    <property type="entry name" value="ZF_RANBP2_2"/>
    <property type="match status" value="1"/>
</dbReference>
<evidence type="ECO:0000256" key="6">
    <source>
        <dbReference type="ARBA" id="ARBA00023242"/>
    </source>
</evidence>
<dbReference type="GO" id="GO:0008270">
    <property type="term" value="F:zinc ion binding"/>
    <property type="evidence" value="ECO:0007669"/>
    <property type="project" value="UniProtKB-KW"/>
</dbReference>
<keyword evidence="4" id="KW-0862">Zinc</keyword>
<dbReference type="GO" id="GO:0003723">
    <property type="term" value="F:RNA binding"/>
    <property type="evidence" value="ECO:0007669"/>
    <property type="project" value="UniProtKB-KW"/>
</dbReference>
<dbReference type="Gene3D" id="4.10.1060.10">
    <property type="entry name" value="Zinc finger, RanBP2-type"/>
    <property type="match status" value="1"/>
</dbReference>